<feature type="compositionally biased region" description="Basic and acidic residues" evidence="2">
    <location>
        <begin position="403"/>
        <end position="413"/>
    </location>
</feature>
<feature type="coiled-coil region" evidence="1">
    <location>
        <begin position="819"/>
        <end position="846"/>
    </location>
</feature>
<feature type="region of interest" description="Disordered" evidence="2">
    <location>
        <begin position="315"/>
        <end position="413"/>
    </location>
</feature>
<feature type="region of interest" description="Disordered" evidence="2">
    <location>
        <begin position="1473"/>
        <end position="1500"/>
    </location>
</feature>
<feature type="compositionally biased region" description="Polar residues" evidence="2">
    <location>
        <begin position="538"/>
        <end position="561"/>
    </location>
</feature>
<proteinExistence type="predicted"/>
<feature type="region of interest" description="Disordered" evidence="2">
    <location>
        <begin position="673"/>
        <end position="700"/>
    </location>
</feature>
<dbReference type="Proteomes" id="UP000694920">
    <property type="component" value="Unplaced"/>
</dbReference>
<feature type="compositionally biased region" description="Polar residues" evidence="2">
    <location>
        <begin position="573"/>
        <end position="583"/>
    </location>
</feature>
<name>A0AAJ7RDR5_CEPCN</name>
<evidence type="ECO:0000313" key="3">
    <source>
        <dbReference type="Proteomes" id="UP000694920"/>
    </source>
</evidence>
<feature type="compositionally biased region" description="Basic and acidic residues" evidence="2">
    <location>
        <begin position="1603"/>
        <end position="1612"/>
    </location>
</feature>
<feature type="compositionally biased region" description="Polar residues" evidence="2">
    <location>
        <begin position="1532"/>
        <end position="1553"/>
    </location>
</feature>
<feature type="compositionally biased region" description="Polar residues" evidence="2">
    <location>
        <begin position="673"/>
        <end position="683"/>
    </location>
</feature>
<feature type="compositionally biased region" description="Polar residues" evidence="2">
    <location>
        <begin position="1473"/>
        <end position="1497"/>
    </location>
</feature>
<feature type="compositionally biased region" description="Low complexity" evidence="2">
    <location>
        <begin position="1633"/>
        <end position="1644"/>
    </location>
</feature>
<feature type="compositionally biased region" description="Polar residues" evidence="2">
    <location>
        <begin position="1572"/>
        <end position="1581"/>
    </location>
</feature>
<feature type="region of interest" description="Disordered" evidence="2">
    <location>
        <begin position="503"/>
        <end position="590"/>
    </location>
</feature>
<feature type="region of interest" description="Disordered" evidence="2">
    <location>
        <begin position="1773"/>
        <end position="1805"/>
    </location>
</feature>
<feature type="compositionally biased region" description="Low complexity" evidence="2">
    <location>
        <begin position="332"/>
        <end position="347"/>
    </location>
</feature>
<protein>
    <submittedName>
        <fullName evidence="4">Uncharacterized protein LOC107265441 isoform X1</fullName>
    </submittedName>
</protein>
<feature type="region of interest" description="Disordered" evidence="2">
    <location>
        <begin position="1"/>
        <end position="86"/>
    </location>
</feature>
<gene>
    <name evidence="4" type="primary">LOC107265441</name>
</gene>
<feature type="region of interest" description="Disordered" evidence="2">
    <location>
        <begin position="230"/>
        <end position="253"/>
    </location>
</feature>
<feature type="compositionally biased region" description="Basic and acidic residues" evidence="2">
    <location>
        <begin position="364"/>
        <end position="379"/>
    </location>
</feature>
<feature type="compositionally biased region" description="Basic and acidic residues" evidence="2">
    <location>
        <begin position="1650"/>
        <end position="1661"/>
    </location>
</feature>
<dbReference type="RefSeq" id="XP_024939023.1">
    <property type="nucleotide sequence ID" value="XM_025083255.1"/>
</dbReference>
<feature type="compositionally biased region" description="Polar residues" evidence="2">
    <location>
        <begin position="507"/>
        <end position="517"/>
    </location>
</feature>
<evidence type="ECO:0000313" key="4">
    <source>
        <dbReference type="RefSeq" id="XP_024939023.1"/>
    </source>
</evidence>
<dbReference type="GeneID" id="107265441"/>
<accession>A0AAJ7RDR5</accession>
<feature type="compositionally biased region" description="Basic and acidic residues" evidence="2">
    <location>
        <begin position="756"/>
        <end position="771"/>
    </location>
</feature>
<feature type="compositionally biased region" description="Basic and acidic residues" evidence="2">
    <location>
        <begin position="30"/>
        <end position="49"/>
    </location>
</feature>
<feature type="region of interest" description="Disordered" evidence="2">
    <location>
        <begin position="1329"/>
        <end position="1379"/>
    </location>
</feature>
<keyword evidence="1" id="KW-0175">Coiled coil</keyword>
<keyword evidence="3" id="KW-1185">Reference proteome</keyword>
<feature type="region of interest" description="Disordered" evidence="2">
    <location>
        <begin position="724"/>
        <end position="771"/>
    </location>
</feature>
<feature type="region of interest" description="Disordered" evidence="2">
    <location>
        <begin position="1938"/>
        <end position="1959"/>
    </location>
</feature>
<feature type="compositionally biased region" description="Basic and acidic residues" evidence="2">
    <location>
        <begin position="1329"/>
        <end position="1346"/>
    </location>
</feature>
<reference evidence="4" key="1">
    <citation type="submission" date="2025-08" db="UniProtKB">
        <authorList>
            <consortium name="RefSeq"/>
        </authorList>
    </citation>
    <scope>IDENTIFICATION</scope>
</reference>
<feature type="compositionally biased region" description="Polar residues" evidence="2">
    <location>
        <begin position="796"/>
        <end position="807"/>
    </location>
</feature>
<feature type="compositionally biased region" description="Polar residues" evidence="2">
    <location>
        <begin position="349"/>
        <end position="363"/>
    </location>
</feature>
<evidence type="ECO:0000256" key="2">
    <source>
        <dbReference type="SAM" id="MobiDB-lite"/>
    </source>
</evidence>
<feature type="region of interest" description="Disordered" evidence="2">
    <location>
        <begin position="791"/>
        <end position="811"/>
    </location>
</feature>
<sequence>MAEKISPPGELEDSAIASSSVSKDGPTSVKRRESEDAGNRQEKVNRRTADTSSPGDSCKEKRKTRRDKVDTGQLPTPPPDPIPEGNIFEEAFSKHKAHLEAEALQKEGEFLDYLMGLPTPGEGHPVSLSRSASAFAASLGAEDAFDHLDRLYILMEQVLNLREQNAKLSRRVRELERLRALTTAHRDAEKALLSGEDPVIPEEDAGFAESLLGAMLSAGPDVPQRRNFRPPVQRQRSDSVGVDQPVFGSPDSSRIFTHQISRKQRDSLVHGAPKVSKWKKVKAAFKWERAYTGGTGDSDVIRYLRVPENIETCLTSGSSHRTSEMSVPPTPGTLSSSSSTEDVSPGVQKSVSNHSGQLSSRVQNDVRDEDSSRRSRSLDGDLAMSHSSAFNNRFVKDGTSGNRKSDKGCKTPWGKVKDMINLRRESIRRHPVRGSFRSEDGYSISSFESSEILQEAECSRPRIHVTSESPTLSLKPSTPGGEVVDLAARRLTPTLTITVPSREELRSISSPESTSPLFTLLPDSAEDRSTSEEYEISRSISTGTTPVSSSSRYTVTKSKTCQDVPEYKRQRSGRAQSLASSPKMQRHDSKWNKVKKAFLTNTTSVPPSPSKIASFFDEADGLESYNASAENLENDMTNSNIQAEIQRNYQLLHDKLSAEFYRKLTEWEKLKASSHSSNLQPVSPSHDLSPRGLGSSARERDSANLQLLGEEQLTPEFKKKLQEWKRIKKSPHSPISSEQQAGRRRITDWQLWRSTSKPETKSEGEHNKPHLSEDFIKKMEEWKKIKAGRVEDDMDSGTSPGSGTTKLGKSWKTPEDKEFQLLEREWSKIEREYHKFERQKEKLLDREARLSKLRRVVGSSPQKKEVLVHTSTGFYRFEGISRKFTRKLYEWEKSQGISPESSTFRLLNPDYRGPIGVMTVNATHDRVSRLPLTRSKSVGSVVEGSQRDETPIRQPSSLSLNDMEELEAECMAVDSRMCSDSMIAEENAEDIALDDSEPEAMIVDIEDVIEETASPMVELRPHQTPIYCVAASETTSIAVPLGTVTSSHEPSPVILVEAGEVHPMAARATLKGCKEEGLVTLDSITTPDNKEADVVLDVATKKNIHQTVFVSSRSKEDDGGYGDPNGRQEFLTIFKEIENNVEKLGKIRRATVERACMSSKTDETAGRASEVGTGSAEEDFAMERKLKKNNKIVFSSETKMFQKSFECTLEQQKDLCSNLIKKINEAKDMDENRKRSLLRLIKKLESTFTYRYNQCLQDNADAFCTSREKRTPTISDHHRQSAQMLLSSIRDAVTGIYEPGEENFSQGKLEKTESDCSPMKIDAAPARLKEHENEASKLQEKKERPHVSPLSSAIRNVDDWENSETSDANEKMQITGRKSSTEDEDVVITVDKDTRQRKILKTRRLTDTQVGYKWRPVEAEDSSVPADICEEATRVKTTPLTVSAFRETPNVERIRINENTLNKIVVRTANNESCSQETSSAHSSNRNSGNFSDTQESSVKKDKIGARSVFVKTKRMIFSPFRRDSRGKAAGCNSSEVEGDGKSQTGVPVSASNQTANTEQFGAQALMRLHNSRSNSASPSMQDRRKHEVDSKRPPLPQSPILSRKEYRKSSPKETSPSIRMMIQRYNQKLEDAGSPASSGSGSPIWRSPSSERRVRTQMERYQEEVRKAIAGPHKHDVQKSASTSIIREDVRFTSASGSGERTHRTREILKSTSAGFIGTRSLPSTDKRRENYSKMDNKKMDQLLVNRGSNDKISPALIHKLTALSTAVARKEGRCLSRSSSSEQSTLIRRPDSSSIPEDDQPASKLRALRIQRAKEDFLSRGPGCYSHDPRIDRLGDVACGSRAESDLNVATGILRTDLIKSASAGMINVDPDTYERLSLSRGCESLPRSAKRCRESSGRFSQIANKFRRARMRRGKDKESKMSTVSMLCRQSLLVDIQDGGTSKSCPSTPAPQRDDEDYAWLKKHRESG</sequence>
<evidence type="ECO:0000256" key="1">
    <source>
        <dbReference type="SAM" id="Coils"/>
    </source>
</evidence>
<feature type="region of interest" description="Disordered" evidence="2">
    <location>
        <begin position="1522"/>
        <end position="1553"/>
    </location>
</feature>
<organism evidence="3 4">
    <name type="scientific">Cephus cinctus</name>
    <name type="common">Wheat stem sawfly</name>
    <dbReference type="NCBI Taxonomy" id="211228"/>
    <lineage>
        <taxon>Eukaryota</taxon>
        <taxon>Metazoa</taxon>
        <taxon>Ecdysozoa</taxon>
        <taxon>Arthropoda</taxon>
        <taxon>Hexapoda</taxon>
        <taxon>Insecta</taxon>
        <taxon>Pterygota</taxon>
        <taxon>Neoptera</taxon>
        <taxon>Endopterygota</taxon>
        <taxon>Hymenoptera</taxon>
        <taxon>Cephoidea</taxon>
        <taxon>Cephidae</taxon>
        <taxon>Cephus</taxon>
    </lineage>
</organism>
<feature type="compositionally biased region" description="Basic and acidic residues" evidence="2">
    <location>
        <begin position="1582"/>
        <end position="1593"/>
    </location>
</feature>
<feature type="region of interest" description="Disordered" evidence="2">
    <location>
        <begin position="1572"/>
        <end position="1661"/>
    </location>
</feature>